<evidence type="ECO:0000313" key="4">
    <source>
        <dbReference type="EMBL" id="RMO36673.1"/>
    </source>
</evidence>
<reference evidence="4 6" key="3">
    <citation type="submission" date="2018-08" db="EMBL/GenBank/DDBJ databases">
        <title>Recombination of ecologically and evolutionarily significant loci maintains genetic cohesion in the Pseudomonas syringae species complex.</title>
        <authorList>
            <person name="Dillon M."/>
            <person name="Thakur S."/>
            <person name="Almeida R.N.D."/>
            <person name="Weir B.S."/>
            <person name="Guttman D.S."/>
        </authorList>
    </citation>
    <scope>NUCLEOTIDE SEQUENCE [LARGE SCALE GENOMIC DNA]</scope>
    <source>
        <strain evidence="4 6">ICMP 867</strain>
    </source>
</reference>
<feature type="transmembrane region" description="Helical" evidence="2">
    <location>
        <begin position="204"/>
        <end position="223"/>
    </location>
</feature>
<dbReference type="InterPro" id="IPR027628">
    <property type="entry name" value="DotA_TraY"/>
</dbReference>
<feature type="transmembrane region" description="Helical" evidence="2">
    <location>
        <begin position="318"/>
        <end position="339"/>
    </location>
</feature>
<dbReference type="Proteomes" id="UP000280599">
    <property type="component" value="Unassembled WGS sequence"/>
</dbReference>
<evidence type="ECO:0000313" key="6">
    <source>
        <dbReference type="Proteomes" id="UP000280599"/>
    </source>
</evidence>
<gene>
    <name evidence="3" type="ORF">AC496_3068</name>
    <name evidence="4" type="ORF">ALQ41_200093</name>
</gene>
<dbReference type="NCBIfam" id="TIGR04346">
    <property type="entry name" value="DotA_TraY"/>
    <property type="match status" value="1"/>
</dbReference>
<dbReference type="RefSeq" id="WP_235661681.1">
    <property type="nucleotide sequence ID" value="NZ_RBOT01001004.1"/>
</dbReference>
<dbReference type="Proteomes" id="UP000037836">
    <property type="component" value="Unassembled WGS sequence"/>
</dbReference>
<organism evidence="4 6">
    <name type="scientific">Pseudomonas savastanoi pv. glycinea</name>
    <name type="common">Pseudomonas syringae pv. glycinea</name>
    <dbReference type="NCBI Taxonomy" id="318"/>
    <lineage>
        <taxon>Bacteria</taxon>
        <taxon>Pseudomonadati</taxon>
        <taxon>Pseudomonadota</taxon>
        <taxon>Gammaproteobacteria</taxon>
        <taxon>Pseudomonadales</taxon>
        <taxon>Pseudomonadaceae</taxon>
        <taxon>Pseudomonas</taxon>
    </lineage>
</organism>
<proteinExistence type="predicted"/>
<dbReference type="EMBL" id="RBPT01000498">
    <property type="protein sequence ID" value="RMO36673.1"/>
    <property type="molecule type" value="Genomic_DNA"/>
</dbReference>
<protein>
    <submittedName>
        <fullName evidence="3">TraY protein</fullName>
    </submittedName>
</protein>
<accession>A0A3M3UVI5</accession>
<dbReference type="EMBL" id="LGLO01000120">
    <property type="protein sequence ID" value="KPC38173.1"/>
    <property type="molecule type" value="Genomic_DNA"/>
</dbReference>
<name>A0A3M3UVI5_PSESG</name>
<reference evidence="3 5" key="2">
    <citation type="submission" date="2015-10" db="EMBL/GenBank/DDBJ databases">
        <title>Comparative genomics and high-throughput reverse genetic screens identify a new phytobacterial MAMP and an Arabidopsis receptor required for immune elicitation.</title>
        <authorList>
            <person name="Mott G.A."/>
            <person name="Thakur S."/>
            <person name="Wang P.W."/>
            <person name="Desveaux D."/>
            <person name="Guttman D.S."/>
        </authorList>
    </citation>
    <scope>NUCLEOTIDE SEQUENCE [LARGE SCALE GENOMIC DNA]</scope>
    <source>
        <strain evidence="3 5">BR1</strain>
    </source>
</reference>
<evidence type="ECO:0000256" key="1">
    <source>
        <dbReference type="SAM" id="MobiDB-lite"/>
    </source>
</evidence>
<evidence type="ECO:0000313" key="5">
    <source>
        <dbReference type="Proteomes" id="UP000037836"/>
    </source>
</evidence>
<feature type="region of interest" description="Disordered" evidence="1">
    <location>
        <begin position="384"/>
        <end position="407"/>
    </location>
</feature>
<evidence type="ECO:0000256" key="2">
    <source>
        <dbReference type="SAM" id="Phobius"/>
    </source>
</evidence>
<feature type="transmembrane region" description="Helical" evidence="2">
    <location>
        <begin position="283"/>
        <end position="306"/>
    </location>
</feature>
<comment type="caution">
    <text evidence="4">The sequence shown here is derived from an EMBL/GenBank/DDBJ whole genome shotgun (WGS) entry which is preliminary data.</text>
</comment>
<feature type="transmembrane region" description="Helical" evidence="2">
    <location>
        <begin position="229"/>
        <end position="253"/>
    </location>
</feature>
<keyword evidence="2" id="KW-0472">Membrane</keyword>
<dbReference type="AlphaFoldDB" id="A0A3M3UVI5"/>
<reference evidence="3 5" key="1">
    <citation type="submission" date="2015-07" db="EMBL/GenBank/DDBJ databases">
        <authorList>
            <person name="O'Brien H.E."/>
            <person name="Thakur S."/>
            <person name="Gong Y."/>
            <person name="Wang P.W."/>
            <person name="Guttman D.S."/>
        </authorList>
    </citation>
    <scope>NUCLEOTIDE SEQUENCE [LARGE SCALE GENOMIC DNA]</scope>
    <source>
        <strain evidence="3 5">BR1</strain>
    </source>
</reference>
<keyword evidence="2" id="KW-1133">Transmembrane helix</keyword>
<evidence type="ECO:0000313" key="3">
    <source>
        <dbReference type="EMBL" id="KPC38173.1"/>
    </source>
</evidence>
<keyword evidence="5" id="KW-1185">Reference proteome</keyword>
<sequence length="407" mass="42740">MNLAINKIDFKDTLQSQLSSQLKSSGWVALGSWYHTFATANNKTNDVAKATPVVTGMSNMGEHGTGDLYNEVFAAYKAQVQNSTYTPPLGTQIAKDDGAAATAADPDSVFVGFFNKPMQKAISSIATWEIGTDASFSNQVNPLIKMQQVGDVTLDVTATLTTVYAVAVGAASATSNSILGKLGGIFAINGGAVAKDVLNSLAPIFFFLMFALMAIGFSLAVFLPAVPFLFWMMGVFNWLVSVLVGCAAGPMWAATHLGAEEDKGSRSAYGYIFLIDMMLRPSLMVLGFFFASVTVVAGGTILNLLFASALANANADSMVGIFKAIGWLMIYARIATFGVTRLFGLQASLADYVISFLGGREGANLMGGMVDNMKGMFGAAGTGAQRAPGIKMQTNKPSEGGNGDGIQ</sequence>
<keyword evidence="2" id="KW-0812">Transmembrane</keyword>